<evidence type="ECO:0000313" key="4">
    <source>
        <dbReference type="Proteomes" id="UP000191040"/>
    </source>
</evidence>
<reference evidence="4" key="1">
    <citation type="submission" date="2017-02" db="EMBL/GenBank/DDBJ databases">
        <authorList>
            <person name="Varghese N."/>
            <person name="Submissions S."/>
        </authorList>
    </citation>
    <scope>NUCLEOTIDE SEQUENCE [LARGE SCALE GENOMIC DNA]</scope>
    <source>
        <strain evidence="4">9H-4</strain>
    </source>
</reference>
<feature type="domain" description="General stress protein 17M-like" evidence="2">
    <location>
        <begin position="12"/>
        <end position="100"/>
    </location>
</feature>
<evidence type="ECO:0000313" key="3">
    <source>
        <dbReference type="EMBL" id="SKB08785.1"/>
    </source>
</evidence>
<keyword evidence="1" id="KW-0812">Transmembrane</keyword>
<name>A0A1T4Z5I2_9ACTN</name>
<keyword evidence="4" id="KW-1185">Reference proteome</keyword>
<feature type="transmembrane region" description="Helical" evidence="1">
    <location>
        <begin position="61"/>
        <end position="83"/>
    </location>
</feature>
<dbReference type="Pfam" id="PF11181">
    <property type="entry name" value="YflT"/>
    <property type="match status" value="1"/>
</dbReference>
<organism evidence="3 4">
    <name type="scientific">Aeromicrobium choanae</name>
    <dbReference type="NCBI Taxonomy" id="1736691"/>
    <lineage>
        <taxon>Bacteria</taxon>
        <taxon>Bacillati</taxon>
        <taxon>Actinomycetota</taxon>
        <taxon>Actinomycetes</taxon>
        <taxon>Propionibacteriales</taxon>
        <taxon>Nocardioidaceae</taxon>
        <taxon>Aeromicrobium</taxon>
    </lineage>
</organism>
<dbReference type="Proteomes" id="UP000191040">
    <property type="component" value="Chromosome I"/>
</dbReference>
<proteinExistence type="predicted"/>
<evidence type="ECO:0000256" key="1">
    <source>
        <dbReference type="SAM" id="Phobius"/>
    </source>
</evidence>
<accession>A0A1T4Z5I2</accession>
<dbReference type="EMBL" id="LT796768">
    <property type="protein sequence ID" value="SKB08785.1"/>
    <property type="molecule type" value="Genomic_DNA"/>
</dbReference>
<sequence>MAQIFSLEYPQSLGVFDDYAAAQKAVDHLSDHEFPVETVLIVGTDLKQLERVTGRLTWGRVILSGVLGGAWFGLLIGLLLGIFAAEGDWLAAVLTGILLGVVWGAIIAAVGYASSRGQRDFSSVKTILPSKYELLVEHKHLARGQELLAGLPGSATTF</sequence>
<protein>
    <recommendedName>
        <fullName evidence="2">General stress protein 17M-like domain-containing protein</fullName>
    </recommendedName>
</protein>
<keyword evidence="1" id="KW-1133">Transmembrane helix</keyword>
<dbReference type="OrthoDB" id="3381462at2"/>
<keyword evidence="1" id="KW-0472">Membrane</keyword>
<dbReference type="STRING" id="1736691.SAMN06295964_2330"/>
<dbReference type="AlphaFoldDB" id="A0A1T4Z5I2"/>
<dbReference type="InterPro" id="IPR025889">
    <property type="entry name" value="GSP17M-like_dom"/>
</dbReference>
<gene>
    <name evidence="3" type="ORF">SAMN06295964_2330</name>
</gene>
<feature type="transmembrane region" description="Helical" evidence="1">
    <location>
        <begin position="89"/>
        <end position="113"/>
    </location>
</feature>
<evidence type="ECO:0000259" key="2">
    <source>
        <dbReference type="Pfam" id="PF11181"/>
    </source>
</evidence>
<dbReference type="RefSeq" id="WP_078700313.1">
    <property type="nucleotide sequence ID" value="NZ_LT796768.1"/>
</dbReference>